<feature type="transmembrane region" description="Helical" evidence="6">
    <location>
        <begin position="457"/>
        <end position="477"/>
    </location>
</feature>
<evidence type="ECO:0000256" key="4">
    <source>
        <dbReference type="ARBA" id="ARBA00023136"/>
    </source>
</evidence>
<evidence type="ECO:0000256" key="1">
    <source>
        <dbReference type="ARBA" id="ARBA00004651"/>
    </source>
</evidence>
<dbReference type="PANTHER" id="PTHR42718:SF39">
    <property type="entry name" value="ACTINORHODIN TRANSPORTER-RELATED"/>
    <property type="match status" value="1"/>
</dbReference>
<keyword evidence="4 6" id="KW-0472">Membrane</keyword>
<keyword evidence="2 6" id="KW-0812">Transmembrane</keyword>
<protein>
    <submittedName>
        <fullName evidence="8">Drug resistance transporter, EmrB/QacA subfamily</fullName>
    </submittedName>
</protein>
<feature type="compositionally biased region" description="Low complexity" evidence="5">
    <location>
        <begin position="484"/>
        <end position="493"/>
    </location>
</feature>
<dbReference type="Pfam" id="PF07690">
    <property type="entry name" value="MFS_1"/>
    <property type="match status" value="1"/>
</dbReference>
<feature type="transmembrane region" description="Helical" evidence="6">
    <location>
        <begin position="214"/>
        <end position="234"/>
    </location>
</feature>
<dbReference type="AlphaFoldDB" id="A0A1H9TG79"/>
<dbReference type="CDD" id="cd17321">
    <property type="entry name" value="MFS_MMR_MDR_like"/>
    <property type="match status" value="1"/>
</dbReference>
<keyword evidence="9" id="KW-1185">Reference proteome</keyword>
<feature type="transmembrane region" description="Helical" evidence="6">
    <location>
        <begin position="21"/>
        <end position="41"/>
    </location>
</feature>
<name>A0A1H9TG79_9MICO</name>
<dbReference type="InterPro" id="IPR011701">
    <property type="entry name" value="MFS"/>
</dbReference>
<feature type="transmembrane region" description="Helical" evidence="6">
    <location>
        <begin position="90"/>
        <end position="112"/>
    </location>
</feature>
<feature type="transmembrane region" description="Helical" evidence="6">
    <location>
        <begin position="316"/>
        <end position="338"/>
    </location>
</feature>
<dbReference type="EMBL" id="FOHB01000002">
    <property type="protein sequence ID" value="SER96027.1"/>
    <property type="molecule type" value="Genomic_DNA"/>
</dbReference>
<evidence type="ECO:0000313" key="8">
    <source>
        <dbReference type="EMBL" id="SER96027.1"/>
    </source>
</evidence>
<gene>
    <name evidence="8" type="ORF">SAMN05216199_1591</name>
</gene>
<keyword evidence="3 6" id="KW-1133">Transmembrane helix</keyword>
<dbReference type="InterPro" id="IPR020846">
    <property type="entry name" value="MFS_dom"/>
</dbReference>
<dbReference type="InterPro" id="IPR036259">
    <property type="entry name" value="MFS_trans_sf"/>
</dbReference>
<feature type="transmembrane region" description="Helical" evidence="6">
    <location>
        <begin position="246"/>
        <end position="262"/>
    </location>
</feature>
<dbReference type="SUPFAM" id="SSF103473">
    <property type="entry name" value="MFS general substrate transporter"/>
    <property type="match status" value="1"/>
</dbReference>
<feature type="transmembrane region" description="Helical" evidence="6">
    <location>
        <begin position="350"/>
        <end position="372"/>
    </location>
</feature>
<dbReference type="STRING" id="587636.SAMN05216199_1591"/>
<evidence type="ECO:0000313" key="9">
    <source>
        <dbReference type="Proteomes" id="UP000199019"/>
    </source>
</evidence>
<sequence length="523" mass="53298">MVRPGPGLTLVVTDAPDPRRWKALGVCLVAGFMTLLDVSIVNVALPSIREGIGASTSELQWVVSGYALAFGLVLVPAGRLGDARGRRTMFIVGVALFTLSSLAAGLAPTAFLLVVARLVQGLGGGILNPQVSGLIQELFRGRERGRAFGMLGAVIGISTAVGPVLGGLIIRLLGVETGWRWIFFVNIPIGIAAIALSLRLLPGGPREETPTRRDLDLVGVGLLGAGVLAVLLPLVEQQEWRGDAKWALLAGGVMLLAVFVLWERRYAARGHAALVDLSLFALPSYSAGSALAMAYFSGFTGIFFVLTLYFQGGLGYSPLLAGLAVTPFAAGSAVAAALGGRVVTTAGRPLVVGGLVAVVLGLVLTDVALALHGDSRSAGWWTALPLLVGGLGSGLVISPNQTLTLTEVPVARAGTAGGVLQTGQRMGTAVGIAVVGSTYFGALSSSRGDYGQAASQGLRAAVALTTVALLIGVADVVRSRRSSRGSSARAAAGHQPAHEGHADATSQGDGEGASTPSRVGGET</sequence>
<organism evidence="8 9">
    <name type="scientific">Pedococcus cremeus</name>
    <dbReference type="NCBI Taxonomy" id="587636"/>
    <lineage>
        <taxon>Bacteria</taxon>
        <taxon>Bacillati</taxon>
        <taxon>Actinomycetota</taxon>
        <taxon>Actinomycetes</taxon>
        <taxon>Micrococcales</taxon>
        <taxon>Intrasporangiaceae</taxon>
        <taxon>Pedococcus</taxon>
    </lineage>
</organism>
<dbReference type="InterPro" id="IPR005829">
    <property type="entry name" value="Sugar_transporter_CS"/>
</dbReference>
<dbReference type="GO" id="GO:0022857">
    <property type="term" value="F:transmembrane transporter activity"/>
    <property type="evidence" value="ECO:0007669"/>
    <property type="project" value="InterPro"/>
</dbReference>
<proteinExistence type="predicted"/>
<dbReference type="Proteomes" id="UP000199019">
    <property type="component" value="Unassembled WGS sequence"/>
</dbReference>
<dbReference type="GO" id="GO:0005886">
    <property type="term" value="C:plasma membrane"/>
    <property type="evidence" value="ECO:0007669"/>
    <property type="project" value="UniProtKB-SubCell"/>
</dbReference>
<evidence type="ECO:0000256" key="2">
    <source>
        <dbReference type="ARBA" id="ARBA00022692"/>
    </source>
</evidence>
<feature type="domain" description="Major facilitator superfamily (MFS) profile" evidence="7">
    <location>
        <begin position="23"/>
        <end position="480"/>
    </location>
</feature>
<dbReference type="Gene3D" id="1.20.1250.20">
    <property type="entry name" value="MFS general substrate transporter like domains"/>
    <property type="match status" value="1"/>
</dbReference>
<feature type="transmembrane region" description="Helical" evidence="6">
    <location>
        <begin position="147"/>
        <end position="173"/>
    </location>
</feature>
<comment type="subcellular location">
    <subcellularLocation>
        <location evidence="1">Cell membrane</location>
        <topology evidence="1">Multi-pass membrane protein</topology>
    </subcellularLocation>
</comment>
<accession>A0A1H9TG79</accession>
<dbReference type="PROSITE" id="PS50850">
    <property type="entry name" value="MFS"/>
    <property type="match status" value="1"/>
</dbReference>
<evidence type="ECO:0000256" key="6">
    <source>
        <dbReference type="SAM" id="Phobius"/>
    </source>
</evidence>
<feature type="transmembrane region" description="Helical" evidence="6">
    <location>
        <begin position="290"/>
        <end position="310"/>
    </location>
</feature>
<evidence type="ECO:0000259" key="7">
    <source>
        <dbReference type="PROSITE" id="PS50850"/>
    </source>
</evidence>
<reference evidence="9" key="1">
    <citation type="submission" date="2016-10" db="EMBL/GenBank/DDBJ databases">
        <authorList>
            <person name="Varghese N."/>
            <person name="Submissions S."/>
        </authorList>
    </citation>
    <scope>NUCLEOTIDE SEQUENCE [LARGE SCALE GENOMIC DNA]</scope>
    <source>
        <strain evidence="9">CGMCC 1.6963</strain>
    </source>
</reference>
<feature type="transmembrane region" description="Helical" evidence="6">
    <location>
        <begin position="378"/>
        <end position="397"/>
    </location>
</feature>
<feature type="transmembrane region" description="Helical" evidence="6">
    <location>
        <begin position="179"/>
        <end position="202"/>
    </location>
</feature>
<dbReference type="Gene3D" id="1.20.1720.10">
    <property type="entry name" value="Multidrug resistance protein D"/>
    <property type="match status" value="1"/>
</dbReference>
<feature type="transmembrane region" description="Helical" evidence="6">
    <location>
        <begin position="61"/>
        <end position="78"/>
    </location>
</feature>
<evidence type="ECO:0000256" key="3">
    <source>
        <dbReference type="ARBA" id="ARBA00022989"/>
    </source>
</evidence>
<dbReference type="PRINTS" id="PR01036">
    <property type="entry name" value="TCRTETB"/>
</dbReference>
<dbReference type="PROSITE" id="PS00217">
    <property type="entry name" value="SUGAR_TRANSPORT_2"/>
    <property type="match status" value="1"/>
</dbReference>
<feature type="region of interest" description="Disordered" evidence="5">
    <location>
        <begin position="482"/>
        <end position="523"/>
    </location>
</feature>
<evidence type="ECO:0000256" key="5">
    <source>
        <dbReference type="SAM" id="MobiDB-lite"/>
    </source>
</evidence>
<dbReference type="PANTHER" id="PTHR42718">
    <property type="entry name" value="MAJOR FACILITATOR SUPERFAMILY MULTIDRUG TRANSPORTER MFSC"/>
    <property type="match status" value="1"/>
</dbReference>